<accession>A0A6A6H368</accession>
<dbReference type="OrthoDB" id="5986190at2759"/>
<feature type="domain" description="NACHT-NTPase and P-loop NTPases N-terminal" evidence="2">
    <location>
        <begin position="14"/>
        <end position="119"/>
    </location>
</feature>
<dbReference type="PANTHER" id="PTHR35205">
    <property type="entry name" value="NB-ARC AND TPR DOMAIN PROTEIN"/>
    <property type="match status" value="1"/>
</dbReference>
<proteinExistence type="predicted"/>
<dbReference type="AlphaFoldDB" id="A0A6A6H368"/>
<dbReference type="InterPro" id="IPR031352">
    <property type="entry name" value="SesA"/>
</dbReference>
<dbReference type="Pfam" id="PF17107">
    <property type="entry name" value="SesA"/>
    <property type="match status" value="1"/>
</dbReference>
<evidence type="ECO:0000313" key="3">
    <source>
        <dbReference type="EMBL" id="KAF2232329.1"/>
    </source>
</evidence>
<dbReference type="Pfam" id="PF00931">
    <property type="entry name" value="NB-ARC"/>
    <property type="match status" value="1"/>
</dbReference>
<dbReference type="PANTHER" id="PTHR35205:SF1">
    <property type="entry name" value="ZU5 DOMAIN-CONTAINING PROTEIN"/>
    <property type="match status" value="1"/>
</dbReference>
<dbReference type="Gene3D" id="3.40.50.300">
    <property type="entry name" value="P-loop containing nucleotide triphosphate hydrolases"/>
    <property type="match status" value="1"/>
</dbReference>
<dbReference type="InterPro" id="IPR027417">
    <property type="entry name" value="P-loop_NTPase"/>
</dbReference>
<dbReference type="EMBL" id="ML991816">
    <property type="protein sequence ID" value="KAF2232329.1"/>
    <property type="molecule type" value="Genomic_DNA"/>
</dbReference>
<evidence type="ECO:0000259" key="1">
    <source>
        <dbReference type="Pfam" id="PF00931"/>
    </source>
</evidence>
<protein>
    <submittedName>
        <fullName evidence="3">Uncharacterized protein</fullName>
    </submittedName>
</protein>
<sequence length="355" mass="39579">MAETAFAAVEATDAILGLVELAVKVAKRVNDYVDTAKNVPKTFIEIKFQLPLITAICEKLLNRARAGNAHANLIRVLQGLREHISELDGLLDRILPEDGDRKRVRNYKAISSITNEKRLLEYQRRLESYKSTLTLYHADAVMDRPTDPSSQIATTGTYFHMPPTQITHFVGRRDLLKKVKEAVAVEKSTIGPRVVVLLGMGGQGKTQLALRSCRLLSTNNRFEKILWIDATSDATLAHSFESVAEQISGGARTFRDTKAPWLMVFDNYDEPAAHPDIRSFFRNSDNGAILITSRHGDTKRLATEVLQMTEMTEQDAVNVLLSQFSQGRHDESAESAKTIVKALGYLPLAIDKAFQ</sequence>
<keyword evidence="4" id="KW-1185">Reference proteome</keyword>
<name>A0A6A6H368_VIRVR</name>
<organism evidence="3 4">
    <name type="scientific">Viridothelium virens</name>
    <name type="common">Speckled blister lichen</name>
    <name type="synonym">Trypethelium virens</name>
    <dbReference type="NCBI Taxonomy" id="1048519"/>
    <lineage>
        <taxon>Eukaryota</taxon>
        <taxon>Fungi</taxon>
        <taxon>Dikarya</taxon>
        <taxon>Ascomycota</taxon>
        <taxon>Pezizomycotina</taxon>
        <taxon>Dothideomycetes</taxon>
        <taxon>Dothideomycetes incertae sedis</taxon>
        <taxon>Trypetheliales</taxon>
        <taxon>Trypetheliaceae</taxon>
        <taxon>Viridothelium</taxon>
    </lineage>
</organism>
<evidence type="ECO:0000313" key="4">
    <source>
        <dbReference type="Proteomes" id="UP000800092"/>
    </source>
</evidence>
<dbReference type="InterPro" id="IPR002182">
    <property type="entry name" value="NB-ARC"/>
</dbReference>
<dbReference type="SUPFAM" id="SSF52540">
    <property type="entry name" value="P-loop containing nucleoside triphosphate hydrolases"/>
    <property type="match status" value="1"/>
</dbReference>
<evidence type="ECO:0000259" key="2">
    <source>
        <dbReference type="Pfam" id="PF17107"/>
    </source>
</evidence>
<feature type="domain" description="NB-ARC" evidence="1">
    <location>
        <begin position="177"/>
        <end position="247"/>
    </location>
</feature>
<dbReference type="Proteomes" id="UP000800092">
    <property type="component" value="Unassembled WGS sequence"/>
</dbReference>
<gene>
    <name evidence="3" type="ORF">EV356DRAFT_578388</name>
</gene>
<reference evidence="3" key="1">
    <citation type="journal article" date="2020" name="Stud. Mycol.">
        <title>101 Dothideomycetes genomes: a test case for predicting lifestyles and emergence of pathogens.</title>
        <authorList>
            <person name="Haridas S."/>
            <person name="Albert R."/>
            <person name="Binder M."/>
            <person name="Bloem J."/>
            <person name="Labutti K."/>
            <person name="Salamov A."/>
            <person name="Andreopoulos B."/>
            <person name="Baker S."/>
            <person name="Barry K."/>
            <person name="Bills G."/>
            <person name="Bluhm B."/>
            <person name="Cannon C."/>
            <person name="Castanera R."/>
            <person name="Culley D."/>
            <person name="Daum C."/>
            <person name="Ezra D."/>
            <person name="Gonzalez J."/>
            <person name="Henrissat B."/>
            <person name="Kuo A."/>
            <person name="Liang C."/>
            <person name="Lipzen A."/>
            <person name="Lutzoni F."/>
            <person name="Magnuson J."/>
            <person name="Mondo S."/>
            <person name="Nolan M."/>
            <person name="Ohm R."/>
            <person name="Pangilinan J."/>
            <person name="Park H.-J."/>
            <person name="Ramirez L."/>
            <person name="Alfaro M."/>
            <person name="Sun H."/>
            <person name="Tritt A."/>
            <person name="Yoshinaga Y."/>
            <person name="Zwiers L.-H."/>
            <person name="Turgeon B."/>
            <person name="Goodwin S."/>
            <person name="Spatafora J."/>
            <person name="Crous P."/>
            <person name="Grigoriev I."/>
        </authorList>
    </citation>
    <scope>NUCLEOTIDE SEQUENCE</scope>
    <source>
        <strain evidence="3">Tuck. ex Michener</strain>
    </source>
</reference>